<dbReference type="GO" id="GO:0016301">
    <property type="term" value="F:kinase activity"/>
    <property type="evidence" value="ECO:0007669"/>
    <property type="project" value="UniProtKB-KW"/>
</dbReference>
<dbReference type="Pfam" id="PF08810">
    <property type="entry name" value="KapB"/>
    <property type="match status" value="1"/>
</dbReference>
<gene>
    <name evidence="1" type="ORF">LQ50_09695</name>
</gene>
<proteinExistence type="predicted"/>
<comment type="caution">
    <text evidence="1">The sequence shown here is derived from an EMBL/GenBank/DDBJ whole genome shotgun (WGS) entry which is preliminary data.</text>
</comment>
<evidence type="ECO:0000313" key="1">
    <source>
        <dbReference type="EMBL" id="KHF40266.1"/>
    </source>
</evidence>
<dbReference type="Gene3D" id="2.30.30.430">
    <property type="entry name" value="Kinase associated protein B domain"/>
    <property type="match status" value="1"/>
</dbReference>
<dbReference type="RefSeq" id="WP_034628381.1">
    <property type="nucleotide sequence ID" value="NZ_JRJU01000010.1"/>
</dbReference>
<evidence type="ECO:0000313" key="2">
    <source>
        <dbReference type="Proteomes" id="UP000030832"/>
    </source>
</evidence>
<dbReference type="EMBL" id="JRJU01000010">
    <property type="protein sequence ID" value="KHF40266.1"/>
    <property type="molecule type" value="Genomic_DNA"/>
</dbReference>
<dbReference type="Proteomes" id="UP000030832">
    <property type="component" value="Unassembled WGS sequence"/>
</dbReference>
<keyword evidence="2" id="KW-1185">Reference proteome</keyword>
<dbReference type="SUPFAM" id="SSF141251">
    <property type="entry name" value="Kinase-associated protein B-like"/>
    <property type="match status" value="1"/>
</dbReference>
<accession>A0A0B0IKS3</accession>
<keyword evidence="1" id="KW-0808">Transferase</keyword>
<dbReference type="InterPro" id="IPR038080">
    <property type="entry name" value="KapB_sf"/>
</dbReference>
<organism evidence="1 2">
    <name type="scientific">Halalkalibacter okhensis</name>
    <dbReference type="NCBI Taxonomy" id="333138"/>
    <lineage>
        <taxon>Bacteria</taxon>
        <taxon>Bacillati</taxon>
        <taxon>Bacillota</taxon>
        <taxon>Bacilli</taxon>
        <taxon>Bacillales</taxon>
        <taxon>Bacillaceae</taxon>
        <taxon>Halalkalibacter</taxon>
    </lineage>
</organism>
<dbReference type="SMART" id="SM01298">
    <property type="entry name" value="KapB"/>
    <property type="match status" value="1"/>
</dbReference>
<keyword evidence="1" id="KW-0418">Kinase</keyword>
<protein>
    <submittedName>
        <fullName evidence="1">Kinase</fullName>
    </submittedName>
</protein>
<dbReference type="eggNOG" id="ENOG5032UIM">
    <property type="taxonomic scope" value="Bacteria"/>
</dbReference>
<dbReference type="STRING" id="333138.LQ50_09695"/>
<dbReference type="OrthoDB" id="2407789at2"/>
<reference evidence="1 2" key="1">
    <citation type="submission" date="2014-09" db="EMBL/GenBank/DDBJ databases">
        <title>Genome sequencing and annotation of Bacillus Okhensis strain Kh10-101T.</title>
        <authorList>
            <person name="Prakash J.S."/>
        </authorList>
    </citation>
    <scope>NUCLEOTIDE SEQUENCE [LARGE SCALE GENOMIC DNA]</scope>
    <source>
        <strain evidence="2">Kh10-101T</strain>
    </source>
</reference>
<name>A0A0B0IKS3_9BACI</name>
<dbReference type="AlphaFoldDB" id="A0A0B0IKS3"/>
<dbReference type="InterPro" id="IPR014916">
    <property type="entry name" value="KapB"/>
</dbReference>
<sequence>MTLGDVIVRAFYKTGAYIAELIERQEENGRALVKIRAVVKHPTQGDLHNPKMTNVPLFHQRKALAEFEKTWVPLSSLKGYEGDVPNYRESLIHALDEQMTKLEKEPSEWAQLSLKKLQECKKEYGIS</sequence>